<comment type="caution">
    <text evidence="7">The sequence shown here is derived from an EMBL/GenBank/DDBJ whole genome shotgun (WGS) entry which is preliminary data.</text>
</comment>
<proteinExistence type="inferred from homology"/>
<protein>
    <submittedName>
        <fullName evidence="7">Recombinase family protein</fullName>
    </submittedName>
</protein>
<comment type="similarity">
    <text evidence="1">Belongs to the site-specific recombinase resolvase family.</text>
</comment>
<dbReference type="EMBL" id="JAFMYW010000006">
    <property type="protein sequence ID" value="MBO0950894.1"/>
    <property type="molecule type" value="Genomic_DNA"/>
</dbReference>
<evidence type="ECO:0000313" key="8">
    <source>
        <dbReference type="Proteomes" id="UP000664628"/>
    </source>
</evidence>
<dbReference type="Pfam" id="PF00239">
    <property type="entry name" value="Resolvase"/>
    <property type="match status" value="1"/>
</dbReference>
<evidence type="ECO:0000256" key="2">
    <source>
        <dbReference type="ARBA" id="ARBA00022908"/>
    </source>
</evidence>
<dbReference type="SUPFAM" id="SSF53041">
    <property type="entry name" value="Resolvase-like"/>
    <property type="match status" value="1"/>
</dbReference>
<dbReference type="InterPro" id="IPR006119">
    <property type="entry name" value="Resolv_N"/>
</dbReference>
<dbReference type="InterPro" id="IPR036162">
    <property type="entry name" value="Resolvase-like_N_sf"/>
</dbReference>
<evidence type="ECO:0000259" key="6">
    <source>
        <dbReference type="PROSITE" id="PS51736"/>
    </source>
</evidence>
<dbReference type="InterPro" id="IPR050639">
    <property type="entry name" value="SSR_resolvase"/>
</dbReference>
<dbReference type="Pfam" id="PF02796">
    <property type="entry name" value="HTH_7"/>
    <property type="match status" value="1"/>
</dbReference>
<organism evidence="7 8">
    <name type="scientific">Fibrella forsythiae</name>
    <dbReference type="NCBI Taxonomy" id="2817061"/>
    <lineage>
        <taxon>Bacteria</taxon>
        <taxon>Pseudomonadati</taxon>
        <taxon>Bacteroidota</taxon>
        <taxon>Cytophagia</taxon>
        <taxon>Cytophagales</taxon>
        <taxon>Spirosomataceae</taxon>
        <taxon>Fibrella</taxon>
    </lineage>
</organism>
<reference evidence="7 8" key="1">
    <citation type="submission" date="2021-03" db="EMBL/GenBank/DDBJ databases">
        <title>Fibrella sp. HMF5405 genome sequencing and assembly.</title>
        <authorList>
            <person name="Kang H."/>
            <person name="Kim H."/>
            <person name="Bae S."/>
            <person name="Joh K."/>
        </authorList>
    </citation>
    <scope>NUCLEOTIDE SEQUENCE [LARGE SCALE GENOMIC DNA]</scope>
    <source>
        <strain evidence="7 8">HMF5405</strain>
    </source>
</reference>
<feature type="active site" description="O-(5'-phospho-DNA)-serine intermediate" evidence="5">
    <location>
        <position position="9"/>
    </location>
</feature>
<dbReference type="Gene3D" id="3.40.50.1390">
    <property type="entry name" value="Resolvase, N-terminal catalytic domain"/>
    <property type="match status" value="1"/>
</dbReference>
<dbReference type="CDD" id="cd03768">
    <property type="entry name" value="SR_ResInv"/>
    <property type="match status" value="1"/>
</dbReference>
<dbReference type="PANTHER" id="PTHR30461:SF2">
    <property type="entry name" value="SERINE RECOMBINASE PINE-RELATED"/>
    <property type="match status" value="1"/>
</dbReference>
<keyword evidence="4" id="KW-0233">DNA recombination</keyword>
<evidence type="ECO:0000256" key="5">
    <source>
        <dbReference type="PROSITE-ProRule" id="PRU10137"/>
    </source>
</evidence>
<keyword evidence="2" id="KW-0229">DNA integration</keyword>
<evidence type="ECO:0000256" key="1">
    <source>
        <dbReference type="ARBA" id="ARBA00009913"/>
    </source>
</evidence>
<dbReference type="Proteomes" id="UP000664628">
    <property type="component" value="Unassembled WGS sequence"/>
</dbReference>
<name>A0ABS3JNU5_9BACT</name>
<evidence type="ECO:0000256" key="4">
    <source>
        <dbReference type="ARBA" id="ARBA00023172"/>
    </source>
</evidence>
<evidence type="ECO:0000313" key="7">
    <source>
        <dbReference type="EMBL" id="MBO0950894.1"/>
    </source>
</evidence>
<sequence>MHFAYARVSTEDQNLSLQLDALKAAGCEKIFKEKVSGAKTDRPELNKLLDQVREGDTVTVWKLDRLGRSLKHLIETVNLLKSKGVEFRSLKESIDTSTATGNLIFNIFGSFAEFERDMLRERTNAGLAASRARGITGGRRPGITPELLQKAKSAVALYNAKTVSVDDIAKQLSISKGSLYKLLRHEGVEVSPYKKS</sequence>
<dbReference type="InterPro" id="IPR006120">
    <property type="entry name" value="Resolvase_HTH_dom"/>
</dbReference>
<feature type="domain" description="Resolvase/invertase-type recombinase catalytic" evidence="6">
    <location>
        <begin position="1"/>
        <end position="134"/>
    </location>
</feature>
<keyword evidence="3" id="KW-0238">DNA-binding</keyword>
<dbReference type="PROSITE" id="PS51736">
    <property type="entry name" value="RECOMBINASES_3"/>
    <property type="match status" value="1"/>
</dbReference>
<keyword evidence="8" id="KW-1185">Reference proteome</keyword>
<dbReference type="PANTHER" id="PTHR30461">
    <property type="entry name" value="DNA-INVERTASE FROM LAMBDOID PROPHAGE"/>
    <property type="match status" value="1"/>
</dbReference>
<dbReference type="InterPro" id="IPR006118">
    <property type="entry name" value="Recombinase_CS"/>
</dbReference>
<gene>
    <name evidence="7" type="ORF">J2I46_20045</name>
</gene>
<dbReference type="Gene3D" id="1.10.10.60">
    <property type="entry name" value="Homeodomain-like"/>
    <property type="match status" value="1"/>
</dbReference>
<dbReference type="PROSITE" id="PS00397">
    <property type="entry name" value="RECOMBINASES_1"/>
    <property type="match status" value="1"/>
</dbReference>
<evidence type="ECO:0000256" key="3">
    <source>
        <dbReference type="ARBA" id="ARBA00023125"/>
    </source>
</evidence>
<dbReference type="RefSeq" id="WP_207330836.1">
    <property type="nucleotide sequence ID" value="NZ_JAFMYW010000006.1"/>
</dbReference>
<dbReference type="SMART" id="SM00857">
    <property type="entry name" value="Resolvase"/>
    <property type="match status" value="1"/>
</dbReference>
<accession>A0ABS3JNU5</accession>